<dbReference type="EMBL" id="CP021455">
    <property type="protein sequence ID" value="ARU05323.1"/>
    <property type="molecule type" value="Genomic_DNA"/>
</dbReference>
<dbReference type="InterPro" id="IPR006683">
    <property type="entry name" value="Thioestr_dom"/>
</dbReference>
<dbReference type="Proteomes" id="UP000196138">
    <property type="component" value="Chromosome"/>
</dbReference>
<proteinExistence type="predicted"/>
<protein>
    <recommendedName>
        <fullName evidence="1">Thioesterase domain-containing protein</fullName>
    </recommendedName>
</protein>
<dbReference type="Gene3D" id="3.10.129.10">
    <property type="entry name" value="Hotdog Thioesterase"/>
    <property type="match status" value="1"/>
</dbReference>
<dbReference type="OrthoDB" id="9813282at2"/>
<dbReference type="SUPFAM" id="SSF54637">
    <property type="entry name" value="Thioesterase/thiol ester dehydrase-isomerase"/>
    <property type="match status" value="1"/>
</dbReference>
<dbReference type="RefSeq" id="WP_087281370.1">
    <property type="nucleotide sequence ID" value="NZ_CP021455.1"/>
</dbReference>
<accession>A0A1Y0ENW9</accession>
<keyword evidence="3" id="KW-1185">Reference proteome</keyword>
<gene>
    <name evidence="2" type="ORF">CCO03_12085</name>
</gene>
<dbReference type="CDD" id="cd03443">
    <property type="entry name" value="PaaI_thioesterase"/>
    <property type="match status" value="1"/>
</dbReference>
<organism evidence="2 3">
    <name type="scientific">Comamonas serinivorans</name>
    <dbReference type="NCBI Taxonomy" id="1082851"/>
    <lineage>
        <taxon>Bacteria</taxon>
        <taxon>Pseudomonadati</taxon>
        <taxon>Pseudomonadota</taxon>
        <taxon>Betaproteobacteria</taxon>
        <taxon>Burkholderiales</taxon>
        <taxon>Comamonadaceae</taxon>
        <taxon>Comamonas</taxon>
    </lineage>
</organism>
<dbReference type="InterPro" id="IPR029069">
    <property type="entry name" value="HotDog_dom_sf"/>
</dbReference>
<feature type="domain" description="Thioesterase" evidence="1">
    <location>
        <begin position="53"/>
        <end position="125"/>
    </location>
</feature>
<dbReference type="AlphaFoldDB" id="A0A1Y0ENW9"/>
<evidence type="ECO:0000313" key="3">
    <source>
        <dbReference type="Proteomes" id="UP000196138"/>
    </source>
</evidence>
<sequence length="155" mass="16604">MRTLTAMNLSDDPSTARMLETIGFERLVHTDPSGVAHVRFAARPEFAHSRGTTVQGGLIAAWLDNAMAHAVRARDAAVGISTLELKLSYLERVGVAPMEARARVLRWGGSVVFLEADLVDEQGQVLVKANSTGKLLRPKPAAAVKPANPVEVAQP</sequence>
<evidence type="ECO:0000313" key="2">
    <source>
        <dbReference type="EMBL" id="ARU05323.1"/>
    </source>
</evidence>
<reference evidence="2 3" key="1">
    <citation type="submission" date="2017-05" db="EMBL/GenBank/DDBJ databases">
        <authorList>
            <person name="Song R."/>
            <person name="Chenine A.L."/>
            <person name="Ruprecht R.M."/>
        </authorList>
    </citation>
    <scope>NUCLEOTIDE SEQUENCE [LARGE SCALE GENOMIC DNA]</scope>
    <source>
        <strain evidence="2 3">DSM 26136</strain>
    </source>
</reference>
<dbReference type="GO" id="GO:0016790">
    <property type="term" value="F:thiolester hydrolase activity"/>
    <property type="evidence" value="ECO:0007669"/>
    <property type="project" value="UniProtKB-ARBA"/>
</dbReference>
<evidence type="ECO:0000259" key="1">
    <source>
        <dbReference type="Pfam" id="PF03061"/>
    </source>
</evidence>
<dbReference type="Pfam" id="PF03061">
    <property type="entry name" value="4HBT"/>
    <property type="match status" value="1"/>
</dbReference>
<dbReference type="KEGG" id="cser:CCO03_12085"/>
<name>A0A1Y0ENW9_9BURK</name>